<dbReference type="AlphaFoldDB" id="A0A9Q0Z6T5"/>
<dbReference type="Proteomes" id="UP001151752">
    <property type="component" value="Chromosome 14"/>
</dbReference>
<organism evidence="1 2">
    <name type="scientific">Salix koriyanagi</name>
    <dbReference type="NCBI Taxonomy" id="2511006"/>
    <lineage>
        <taxon>Eukaryota</taxon>
        <taxon>Viridiplantae</taxon>
        <taxon>Streptophyta</taxon>
        <taxon>Embryophyta</taxon>
        <taxon>Tracheophyta</taxon>
        <taxon>Spermatophyta</taxon>
        <taxon>Magnoliopsida</taxon>
        <taxon>eudicotyledons</taxon>
        <taxon>Gunneridae</taxon>
        <taxon>Pentapetalae</taxon>
        <taxon>rosids</taxon>
        <taxon>fabids</taxon>
        <taxon>Malpighiales</taxon>
        <taxon>Salicaceae</taxon>
        <taxon>Saliceae</taxon>
        <taxon>Salix</taxon>
    </lineage>
</organism>
<sequence>MSRWWEAEWISKGIARENASFSISKNALSGLVRADFCESTRTPSLSNNRYFLVFVDDLMNRDFMVVGGSTTAAPAEIGNGRDETAAKNADDESLSATPFTLGISYI</sequence>
<accession>A0A9Q0Z6T5</accession>
<gene>
    <name evidence="1" type="ORF">OIU74_007932</name>
</gene>
<evidence type="ECO:0000313" key="2">
    <source>
        <dbReference type="Proteomes" id="UP001151752"/>
    </source>
</evidence>
<name>A0A9Q0Z6T5_9ROSI</name>
<reference evidence="1" key="1">
    <citation type="submission" date="2022-11" db="EMBL/GenBank/DDBJ databases">
        <authorList>
            <person name="Hyden B.L."/>
            <person name="Feng K."/>
            <person name="Yates T."/>
            <person name="Jawdy S."/>
            <person name="Smart L.B."/>
            <person name="Muchero W."/>
        </authorList>
    </citation>
    <scope>NUCLEOTIDE SEQUENCE</scope>
    <source>
        <tissue evidence="1">Shoot tip</tissue>
    </source>
</reference>
<protein>
    <submittedName>
        <fullName evidence="1">Uncharacterized protein</fullName>
    </submittedName>
</protein>
<reference evidence="1" key="2">
    <citation type="journal article" date="2023" name="Int. J. Mol. Sci.">
        <title>De Novo Assembly and Annotation of 11 Diverse Shrub Willow (Salix) Genomes Reveals Novel Gene Organization in Sex-Linked Regions.</title>
        <authorList>
            <person name="Hyden B."/>
            <person name="Feng K."/>
            <person name="Yates T.B."/>
            <person name="Jawdy S."/>
            <person name="Cereghino C."/>
            <person name="Smart L.B."/>
            <person name="Muchero W."/>
        </authorList>
    </citation>
    <scope>NUCLEOTIDE SEQUENCE</scope>
    <source>
        <tissue evidence="1">Shoot tip</tissue>
    </source>
</reference>
<dbReference type="EMBL" id="JAPFFM010000013">
    <property type="protein sequence ID" value="KAJ6723462.1"/>
    <property type="molecule type" value="Genomic_DNA"/>
</dbReference>
<keyword evidence="2" id="KW-1185">Reference proteome</keyword>
<proteinExistence type="predicted"/>
<comment type="caution">
    <text evidence="1">The sequence shown here is derived from an EMBL/GenBank/DDBJ whole genome shotgun (WGS) entry which is preliminary data.</text>
</comment>
<evidence type="ECO:0000313" key="1">
    <source>
        <dbReference type="EMBL" id="KAJ6723462.1"/>
    </source>
</evidence>